<evidence type="ECO:0000256" key="1">
    <source>
        <dbReference type="SAM" id="MobiDB-lite"/>
    </source>
</evidence>
<dbReference type="EMBL" id="JADCKQ010000001">
    <property type="protein sequence ID" value="MBI1492390.1"/>
    <property type="molecule type" value="Genomic_DNA"/>
</dbReference>
<accession>A0A8J7J3A5</accession>
<evidence type="ECO:0000313" key="3">
    <source>
        <dbReference type="Proteomes" id="UP000640583"/>
    </source>
</evidence>
<organism evidence="2 3">
    <name type="scientific">Halocynthiibacter styelae</name>
    <dbReference type="NCBI Taxonomy" id="2761955"/>
    <lineage>
        <taxon>Bacteria</taxon>
        <taxon>Pseudomonadati</taxon>
        <taxon>Pseudomonadota</taxon>
        <taxon>Alphaproteobacteria</taxon>
        <taxon>Rhodobacterales</taxon>
        <taxon>Paracoccaceae</taxon>
        <taxon>Halocynthiibacter</taxon>
    </lineage>
</organism>
<evidence type="ECO:0000313" key="2">
    <source>
        <dbReference type="EMBL" id="MBI1492390.1"/>
    </source>
</evidence>
<feature type="compositionally biased region" description="Polar residues" evidence="1">
    <location>
        <begin position="64"/>
        <end position="76"/>
    </location>
</feature>
<gene>
    <name evidence="2" type="ORF">H1D41_01925</name>
</gene>
<sequence length="97" mass="11118">MTFKLILLGGIILLALLVSAEAWLKRKKKRPLSRHAINERRWDDNERGAETVHIMHSAWHDSRTGATTEKSWSISRNPHDQAKALMPGHAKQKKDQT</sequence>
<dbReference type="AlphaFoldDB" id="A0A8J7J3A5"/>
<dbReference type="Proteomes" id="UP000640583">
    <property type="component" value="Unassembled WGS sequence"/>
</dbReference>
<dbReference type="RefSeq" id="WP_228847313.1">
    <property type="nucleotide sequence ID" value="NZ_JADCKQ010000001.1"/>
</dbReference>
<name>A0A8J7J3A5_9RHOB</name>
<feature type="region of interest" description="Disordered" evidence="1">
    <location>
        <begin position="61"/>
        <end position="97"/>
    </location>
</feature>
<reference evidence="2" key="1">
    <citation type="submission" date="2020-10" db="EMBL/GenBank/DDBJ databases">
        <title>Paenihalocynthiibacter styelae gen. nov., sp. nov., isolated from stalked sea squirt Styela clava.</title>
        <authorList>
            <person name="Kim Y.-O."/>
            <person name="Yoon J.-H."/>
        </authorList>
    </citation>
    <scope>NUCLEOTIDE SEQUENCE</scope>
    <source>
        <strain evidence="2">MYP1-1</strain>
    </source>
</reference>
<proteinExistence type="predicted"/>
<keyword evidence="3" id="KW-1185">Reference proteome</keyword>
<comment type="caution">
    <text evidence="2">The sequence shown here is derived from an EMBL/GenBank/DDBJ whole genome shotgun (WGS) entry which is preliminary data.</text>
</comment>
<protein>
    <submittedName>
        <fullName evidence="2">Uncharacterized protein</fullName>
    </submittedName>
</protein>